<evidence type="ECO:0000256" key="1">
    <source>
        <dbReference type="ARBA" id="ARBA00023015"/>
    </source>
</evidence>
<dbReference type="InterPro" id="IPR001647">
    <property type="entry name" value="HTH_TetR"/>
</dbReference>
<keyword evidence="3" id="KW-0804">Transcription</keyword>
<dbReference type="AlphaFoldDB" id="A0A2W5V0V7"/>
<keyword evidence="2" id="KW-0238">DNA-binding</keyword>
<accession>A0A2W5V0V7</accession>
<gene>
    <name evidence="5" type="ORF">DI536_22240</name>
</gene>
<dbReference type="Pfam" id="PF00440">
    <property type="entry name" value="TetR_N"/>
    <property type="match status" value="1"/>
</dbReference>
<dbReference type="PANTHER" id="PTHR30055:SF238">
    <property type="entry name" value="MYCOFACTOCIN BIOSYNTHESIS TRANSCRIPTIONAL REGULATOR MFTR-RELATED"/>
    <property type="match status" value="1"/>
</dbReference>
<dbReference type="GO" id="GO:0003700">
    <property type="term" value="F:DNA-binding transcription factor activity"/>
    <property type="evidence" value="ECO:0007669"/>
    <property type="project" value="TreeGrafter"/>
</dbReference>
<sequence length="235" mass="26819">MRAEELTDAASGSNCVLVSDDLLTNAPMARPRLISDEQILEATRRCVLERGPHVSLDVIAEQLGVTGPALLRRFRNREELFIRALMPDRNPEWMQEFDKGPDDRPLEVQLREHLARVWKFFEEVIPRITALRESGIEHKKVFDNDEGPAQAVRAITGWFKRAIEMGLVEAEEAETLTYAFMGALQYRAFISYMVKSPNTARSNREFLDDVARFFCRALKPAAAAKTQIVKRKRTA</sequence>
<dbReference type="SUPFAM" id="SSF46689">
    <property type="entry name" value="Homeodomain-like"/>
    <property type="match status" value="1"/>
</dbReference>
<evidence type="ECO:0000313" key="5">
    <source>
        <dbReference type="EMBL" id="PZR09304.1"/>
    </source>
</evidence>
<evidence type="ECO:0000313" key="6">
    <source>
        <dbReference type="Proteomes" id="UP000249061"/>
    </source>
</evidence>
<keyword evidence="1" id="KW-0805">Transcription regulation</keyword>
<reference evidence="5 6" key="1">
    <citation type="submission" date="2017-08" db="EMBL/GenBank/DDBJ databases">
        <title>Infants hospitalized years apart are colonized by the same room-sourced microbial strains.</title>
        <authorList>
            <person name="Brooks B."/>
            <person name="Olm M.R."/>
            <person name="Firek B.A."/>
            <person name="Baker R."/>
            <person name="Thomas B.C."/>
            <person name="Morowitz M.J."/>
            <person name="Banfield J.F."/>
        </authorList>
    </citation>
    <scope>NUCLEOTIDE SEQUENCE [LARGE SCALE GENOMIC DNA]</scope>
    <source>
        <strain evidence="5">S2_003_000_R2_14</strain>
    </source>
</reference>
<dbReference type="InterPro" id="IPR050109">
    <property type="entry name" value="HTH-type_TetR-like_transc_reg"/>
</dbReference>
<dbReference type="GO" id="GO:0000976">
    <property type="term" value="F:transcription cis-regulatory region binding"/>
    <property type="evidence" value="ECO:0007669"/>
    <property type="project" value="TreeGrafter"/>
</dbReference>
<dbReference type="EMBL" id="QFQP01000021">
    <property type="protein sequence ID" value="PZR09304.1"/>
    <property type="molecule type" value="Genomic_DNA"/>
</dbReference>
<organism evidence="5 6">
    <name type="scientific">Archangium gephyra</name>
    <dbReference type="NCBI Taxonomy" id="48"/>
    <lineage>
        <taxon>Bacteria</taxon>
        <taxon>Pseudomonadati</taxon>
        <taxon>Myxococcota</taxon>
        <taxon>Myxococcia</taxon>
        <taxon>Myxococcales</taxon>
        <taxon>Cystobacterineae</taxon>
        <taxon>Archangiaceae</taxon>
        <taxon>Archangium</taxon>
    </lineage>
</organism>
<evidence type="ECO:0000259" key="4">
    <source>
        <dbReference type="Pfam" id="PF00440"/>
    </source>
</evidence>
<dbReference type="Proteomes" id="UP000249061">
    <property type="component" value="Unassembled WGS sequence"/>
</dbReference>
<feature type="domain" description="HTH tetR-type" evidence="4">
    <location>
        <begin position="39"/>
        <end position="83"/>
    </location>
</feature>
<protein>
    <recommendedName>
        <fullName evidence="4">HTH tetR-type domain-containing protein</fullName>
    </recommendedName>
</protein>
<evidence type="ECO:0000256" key="3">
    <source>
        <dbReference type="ARBA" id="ARBA00023163"/>
    </source>
</evidence>
<comment type="caution">
    <text evidence="5">The sequence shown here is derived from an EMBL/GenBank/DDBJ whole genome shotgun (WGS) entry which is preliminary data.</text>
</comment>
<name>A0A2W5V0V7_9BACT</name>
<dbReference type="Gene3D" id="1.10.357.10">
    <property type="entry name" value="Tetracycline Repressor, domain 2"/>
    <property type="match status" value="1"/>
</dbReference>
<evidence type="ECO:0000256" key="2">
    <source>
        <dbReference type="ARBA" id="ARBA00023125"/>
    </source>
</evidence>
<dbReference type="InterPro" id="IPR009057">
    <property type="entry name" value="Homeodomain-like_sf"/>
</dbReference>
<proteinExistence type="predicted"/>
<dbReference type="PANTHER" id="PTHR30055">
    <property type="entry name" value="HTH-TYPE TRANSCRIPTIONAL REGULATOR RUTR"/>
    <property type="match status" value="1"/>
</dbReference>